<sequence>MTPRKELFTKIQEALKNGVQELELVDLQRKQFANPEKNYPSYWTSALIDIKAIRWESMVENKQEGECTVDVTLYCKDGWLDQHDGTADANGGLTEIDLIDAMVESLQFLKGDYFKPLELNNESSEDVDSEIMSYTLSFTTLIYRRVNPRYSNRTITINP</sequence>
<evidence type="ECO:0000313" key="1">
    <source>
        <dbReference type="EMBL" id="MEM0542442.1"/>
    </source>
</evidence>
<comment type="caution">
    <text evidence="1">The sequence shown here is derived from an EMBL/GenBank/DDBJ whole genome shotgun (WGS) entry which is preliminary data.</text>
</comment>
<dbReference type="Proteomes" id="UP001460072">
    <property type="component" value="Unassembled WGS sequence"/>
</dbReference>
<dbReference type="RefSeq" id="WP_342695653.1">
    <property type="nucleotide sequence ID" value="NZ_JBCGDO010000007.1"/>
</dbReference>
<protein>
    <recommendedName>
        <fullName evidence="3">Phage protein</fullName>
    </recommendedName>
</protein>
<dbReference type="EMBL" id="JBCGDO010000007">
    <property type="protein sequence ID" value="MEM0542442.1"/>
    <property type="molecule type" value="Genomic_DNA"/>
</dbReference>
<keyword evidence="2" id="KW-1185">Reference proteome</keyword>
<gene>
    <name evidence="1" type="ORF">WFZ85_07420</name>
</gene>
<proteinExistence type="predicted"/>
<name>A0ABU9N3Z7_9FLAO</name>
<evidence type="ECO:0000313" key="2">
    <source>
        <dbReference type="Proteomes" id="UP001460072"/>
    </source>
</evidence>
<organism evidence="1 2">
    <name type="scientific">Flavobacterium aureirubrum</name>
    <dbReference type="NCBI Taxonomy" id="3133147"/>
    <lineage>
        <taxon>Bacteria</taxon>
        <taxon>Pseudomonadati</taxon>
        <taxon>Bacteroidota</taxon>
        <taxon>Flavobacteriia</taxon>
        <taxon>Flavobacteriales</taxon>
        <taxon>Flavobacteriaceae</taxon>
        <taxon>Flavobacterium</taxon>
    </lineage>
</organism>
<accession>A0ABU9N3Z7</accession>
<evidence type="ECO:0008006" key="3">
    <source>
        <dbReference type="Google" id="ProtNLM"/>
    </source>
</evidence>
<reference evidence="1 2" key="1">
    <citation type="submission" date="2024-03" db="EMBL/GenBank/DDBJ databases">
        <title>Two novel species of the genus Flavobacterium exhibiting potentially degradation of complex polysaccharides.</title>
        <authorList>
            <person name="Lian X."/>
        </authorList>
    </citation>
    <scope>NUCLEOTIDE SEQUENCE [LARGE SCALE GENOMIC DNA]</scope>
    <source>
        <strain evidence="2">j3</strain>
    </source>
</reference>